<keyword evidence="1" id="KW-0147">Chitin-binding</keyword>
<dbReference type="InterPro" id="IPR017853">
    <property type="entry name" value="GH"/>
</dbReference>
<evidence type="ECO:0000256" key="2">
    <source>
        <dbReference type="ARBA" id="ARBA00023026"/>
    </source>
</evidence>
<dbReference type="EMBL" id="CAWUHC010000066">
    <property type="protein sequence ID" value="CAK7227472.1"/>
    <property type="molecule type" value="Genomic_DNA"/>
</dbReference>
<dbReference type="SUPFAM" id="SSF51445">
    <property type="entry name" value="(Trans)glycosidases"/>
    <property type="match status" value="1"/>
</dbReference>
<evidence type="ECO:0000313" key="6">
    <source>
        <dbReference type="Proteomes" id="UP001642406"/>
    </source>
</evidence>
<proteinExistence type="predicted"/>
<feature type="signal peptide" evidence="3">
    <location>
        <begin position="1"/>
        <end position="25"/>
    </location>
</feature>
<feature type="chain" id="PRO_5046850568" description="GH18 domain-containing protein" evidence="3">
    <location>
        <begin position="26"/>
        <end position="430"/>
    </location>
</feature>
<feature type="domain" description="GH18" evidence="4">
    <location>
        <begin position="288"/>
        <end position="428"/>
    </location>
</feature>
<reference evidence="5 6" key="1">
    <citation type="submission" date="2024-01" db="EMBL/GenBank/DDBJ databases">
        <authorList>
            <person name="Allen C."/>
            <person name="Tagirdzhanova G."/>
        </authorList>
    </citation>
    <scope>NUCLEOTIDE SEQUENCE [LARGE SCALE GENOMIC DNA]</scope>
</reference>
<dbReference type="Proteomes" id="UP001642406">
    <property type="component" value="Unassembled WGS sequence"/>
</dbReference>
<evidence type="ECO:0000256" key="1">
    <source>
        <dbReference type="ARBA" id="ARBA00022669"/>
    </source>
</evidence>
<dbReference type="Pfam" id="PF00704">
    <property type="entry name" value="Glyco_hydro_18"/>
    <property type="match status" value="1"/>
</dbReference>
<dbReference type="InterPro" id="IPR053214">
    <property type="entry name" value="LysM12-like"/>
</dbReference>
<keyword evidence="3" id="KW-0732">Signal</keyword>
<name>A0ABP0C633_9PEZI</name>
<evidence type="ECO:0000259" key="4">
    <source>
        <dbReference type="Pfam" id="PF00704"/>
    </source>
</evidence>
<evidence type="ECO:0000256" key="3">
    <source>
        <dbReference type="SAM" id="SignalP"/>
    </source>
</evidence>
<dbReference type="PANTHER" id="PTHR47700">
    <property type="entry name" value="V CHITINASE, PUTATIVE (AFU_ORTHOLOGUE AFUA_6G13720)-RELATED"/>
    <property type="match status" value="1"/>
</dbReference>
<accession>A0ABP0C633</accession>
<protein>
    <recommendedName>
        <fullName evidence="4">GH18 domain-containing protein</fullName>
    </recommendedName>
</protein>
<dbReference type="PANTHER" id="PTHR47700:SF2">
    <property type="entry name" value="CHITINASE"/>
    <property type="match status" value="1"/>
</dbReference>
<keyword evidence="6" id="KW-1185">Reference proteome</keyword>
<evidence type="ECO:0000313" key="5">
    <source>
        <dbReference type="EMBL" id="CAK7227472.1"/>
    </source>
</evidence>
<keyword evidence="2" id="KW-0843">Virulence</keyword>
<gene>
    <name evidence="5" type="ORF">SBRCBS47491_006579</name>
</gene>
<dbReference type="Gene3D" id="3.20.20.80">
    <property type="entry name" value="Glycosidases"/>
    <property type="match status" value="1"/>
</dbReference>
<sequence>MLLPAPGVLGGAAAFAALLPVLGEAAKPPPPARLSFSPGYRGVDRLAGLHPGNWSLLRNLEQTNSCSETLFMGFSLYDGVDDASTYHRIFACTSFGADWTNMDAPRVDDEAGPGRSESPATDVLYQPGCDKESSGLVSCSRFASADIRSMSRQLRAYLSGGFRPANESMVLFAKSNQDTLGVYMGRGLDNAQTGEPALRLLEGALQQHNASSRVSVQLCLKGTGDRDHVFGVMHCRRGTTGRAFPRWSTYFTDTHISSAPGSAAPNTAGCISNCGMDIVQSAAPAQFRSVGYYEGYQFDRPCLFQDPKQIDTSRYTHIHYTFTTILANYSLSTGDDLATYAFRGFQSSRACSGVKAGNHEALAANIAHFATQHDLDRVDFDWEYPGAYDIPGIPPPVDGVDEGPDYLTFLQLVRQKLPSKSISIAVSSSY</sequence>
<comment type="caution">
    <text evidence="5">The sequence shown here is derived from an EMBL/GenBank/DDBJ whole genome shotgun (WGS) entry which is preliminary data.</text>
</comment>
<dbReference type="InterPro" id="IPR001223">
    <property type="entry name" value="Glyco_hydro18_cat"/>
</dbReference>
<organism evidence="5 6">
    <name type="scientific">Sporothrix bragantina</name>
    <dbReference type="NCBI Taxonomy" id="671064"/>
    <lineage>
        <taxon>Eukaryota</taxon>
        <taxon>Fungi</taxon>
        <taxon>Dikarya</taxon>
        <taxon>Ascomycota</taxon>
        <taxon>Pezizomycotina</taxon>
        <taxon>Sordariomycetes</taxon>
        <taxon>Sordariomycetidae</taxon>
        <taxon>Ophiostomatales</taxon>
        <taxon>Ophiostomataceae</taxon>
        <taxon>Sporothrix</taxon>
    </lineage>
</organism>